<dbReference type="GeneID" id="98155262"/>
<dbReference type="EMBL" id="JBFXLR010000020">
    <property type="protein sequence ID" value="KAL2850464.1"/>
    <property type="molecule type" value="Genomic_DNA"/>
</dbReference>
<dbReference type="RefSeq" id="XP_070899333.1">
    <property type="nucleotide sequence ID" value="XM_071040098.1"/>
</dbReference>
<feature type="region of interest" description="Disordered" evidence="1">
    <location>
        <begin position="18"/>
        <end position="46"/>
    </location>
</feature>
<proteinExistence type="predicted"/>
<comment type="caution">
    <text evidence="2">The sequence shown here is derived from an EMBL/GenBank/DDBJ whole genome shotgun (WGS) entry which is preliminary data.</text>
</comment>
<evidence type="ECO:0000256" key="1">
    <source>
        <dbReference type="SAM" id="MobiDB-lite"/>
    </source>
</evidence>
<name>A0ABR4KDW0_9EURO</name>
<keyword evidence="3" id="KW-1185">Reference proteome</keyword>
<protein>
    <submittedName>
        <fullName evidence="2">Uncharacterized protein</fullName>
    </submittedName>
</protein>
<dbReference type="Proteomes" id="UP001610444">
    <property type="component" value="Unassembled WGS sequence"/>
</dbReference>
<evidence type="ECO:0000313" key="2">
    <source>
        <dbReference type="EMBL" id="KAL2850464.1"/>
    </source>
</evidence>
<sequence>MTDDTTWRRVKQPWEAFAKSKSAVNRRDKHTTSPDKRTPSELSIGPRLVPPLSYLNVVLTLLESQESPVSKSSRT</sequence>
<feature type="compositionally biased region" description="Basic and acidic residues" evidence="1">
    <location>
        <begin position="30"/>
        <end position="39"/>
    </location>
</feature>
<evidence type="ECO:0000313" key="3">
    <source>
        <dbReference type="Proteomes" id="UP001610444"/>
    </source>
</evidence>
<accession>A0ABR4KDW0</accession>
<organism evidence="2 3">
    <name type="scientific">Aspergillus pseudodeflectus</name>
    <dbReference type="NCBI Taxonomy" id="176178"/>
    <lineage>
        <taxon>Eukaryota</taxon>
        <taxon>Fungi</taxon>
        <taxon>Dikarya</taxon>
        <taxon>Ascomycota</taxon>
        <taxon>Pezizomycotina</taxon>
        <taxon>Eurotiomycetes</taxon>
        <taxon>Eurotiomycetidae</taxon>
        <taxon>Eurotiales</taxon>
        <taxon>Aspergillaceae</taxon>
        <taxon>Aspergillus</taxon>
        <taxon>Aspergillus subgen. Nidulantes</taxon>
    </lineage>
</organism>
<gene>
    <name evidence="2" type="ORF">BJX68DRAFT_236972</name>
</gene>
<reference evidence="2 3" key="1">
    <citation type="submission" date="2024-07" db="EMBL/GenBank/DDBJ databases">
        <title>Section-level genome sequencing and comparative genomics of Aspergillus sections Usti and Cavernicolus.</title>
        <authorList>
            <consortium name="Lawrence Berkeley National Laboratory"/>
            <person name="Nybo J.L."/>
            <person name="Vesth T.C."/>
            <person name="Theobald S."/>
            <person name="Frisvad J.C."/>
            <person name="Larsen T.O."/>
            <person name="Kjaerboelling I."/>
            <person name="Rothschild-Mancinelli K."/>
            <person name="Lyhne E.K."/>
            <person name="Kogle M.E."/>
            <person name="Barry K."/>
            <person name="Clum A."/>
            <person name="Na H."/>
            <person name="Ledsgaard L."/>
            <person name="Lin J."/>
            <person name="Lipzen A."/>
            <person name="Kuo A."/>
            <person name="Riley R."/>
            <person name="Mondo S."/>
            <person name="LaButti K."/>
            <person name="Haridas S."/>
            <person name="Pangalinan J."/>
            <person name="Salamov A.A."/>
            <person name="Simmons B.A."/>
            <person name="Magnuson J.K."/>
            <person name="Chen J."/>
            <person name="Drula E."/>
            <person name="Henrissat B."/>
            <person name="Wiebenga A."/>
            <person name="Lubbers R.J."/>
            <person name="Gomes A.C."/>
            <person name="Macurrencykelacurrency M.R."/>
            <person name="Stajich J."/>
            <person name="Grigoriev I.V."/>
            <person name="Mortensen U.H."/>
            <person name="De vries R.P."/>
            <person name="Baker S.E."/>
            <person name="Andersen M.R."/>
        </authorList>
    </citation>
    <scope>NUCLEOTIDE SEQUENCE [LARGE SCALE GENOMIC DNA]</scope>
    <source>
        <strain evidence="2 3">CBS 756.74</strain>
    </source>
</reference>